<name>A0AAV7SZ25_PLEWA</name>
<gene>
    <name evidence="1" type="ORF">NDU88_000979</name>
</gene>
<comment type="caution">
    <text evidence="1">The sequence shown here is derived from an EMBL/GenBank/DDBJ whole genome shotgun (WGS) entry which is preliminary data.</text>
</comment>
<proteinExistence type="predicted"/>
<accession>A0AAV7SZ25</accession>
<keyword evidence="2" id="KW-1185">Reference proteome</keyword>
<reference evidence="1" key="1">
    <citation type="journal article" date="2022" name="bioRxiv">
        <title>Sequencing and chromosome-scale assembly of the giantPleurodeles waltlgenome.</title>
        <authorList>
            <person name="Brown T."/>
            <person name="Elewa A."/>
            <person name="Iarovenko S."/>
            <person name="Subramanian E."/>
            <person name="Araus A.J."/>
            <person name="Petzold A."/>
            <person name="Susuki M."/>
            <person name="Suzuki K.-i.T."/>
            <person name="Hayashi T."/>
            <person name="Toyoda A."/>
            <person name="Oliveira C."/>
            <person name="Osipova E."/>
            <person name="Leigh N.D."/>
            <person name="Simon A."/>
            <person name="Yun M.H."/>
        </authorList>
    </citation>
    <scope>NUCLEOTIDE SEQUENCE</scope>
    <source>
        <strain evidence="1">20211129_DDA</strain>
        <tissue evidence="1">Liver</tissue>
    </source>
</reference>
<dbReference type="EMBL" id="JANPWB010000007">
    <property type="protein sequence ID" value="KAJ1169073.1"/>
    <property type="molecule type" value="Genomic_DNA"/>
</dbReference>
<dbReference type="Proteomes" id="UP001066276">
    <property type="component" value="Chromosome 4_1"/>
</dbReference>
<evidence type="ECO:0000313" key="1">
    <source>
        <dbReference type="EMBL" id="KAJ1169073.1"/>
    </source>
</evidence>
<sequence length="71" mass="7880">MHVCTPSDWAAARECDVNLAWLRPFLHPVGAIAAQTVVFESHLQSGWGAVLLVIKAEKGLKKKKNTRNIEK</sequence>
<organism evidence="1 2">
    <name type="scientific">Pleurodeles waltl</name>
    <name type="common">Iberian ribbed newt</name>
    <dbReference type="NCBI Taxonomy" id="8319"/>
    <lineage>
        <taxon>Eukaryota</taxon>
        <taxon>Metazoa</taxon>
        <taxon>Chordata</taxon>
        <taxon>Craniata</taxon>
        <taxon>Vertebrata</taxon>
        <taxon>Euteleostomi</taxon>
        <taxon>Amphibia</taxon>
        <taxon>Batrachia</taxon>
        <taxon>Caudata</taxon>
        <taxon>Salamandroidea</taxon>
        <taxon>Salamandridae</taxon>
        <taxon>Pleurodelinae</taxon>
        <taxon>Pleurodeles</taxon>
    </lineage>
</organism>
<protein>
    <submittedName>
        <fullName evidence="1">Uncharacterized protein</fullName>
    </submittedName>
</protein>
<evidence type="ECO:0000313" key="2">
    <source>
        <dbReference type="Proteomes" id="UP001066276"/>
    </source>
</evidence>
<dbReference type="AlphaFoldDB" id="A0AAV7SZ25"/>